<dbReference type="AlphaFoldDB" id="A0A0G7ZLZ2"/>
<dbReference type="Proteomes" id="UP000242141">
    <property type="component" value="Unassembled WGS sequence"/>
</dbReference>
<reference evidence="2" key="1">
    <citation type="submission" date="2015-05" db="EMBL/GenBank/DDBJ databases">
        <authorList>
            <person name="Collingro A."/>
        </authorList>
    </citation>
    <scope>NUCLEOTIDE SEQUENCE [LARGE SCALE GENOMIC DNA]</scope>
    <source>
        <strain evidence="2">Ps</strain>
    </source>
</reference>
<accession>A0A0G7ZLZ2</accession>
<dbReference type="EMBL" id="CWGI01000001">
    <property type="protein sequence ID" value="CRX37185.1"/>
    <property type="molecule type" value="Genomic_DNA"/>
</dbReference>
<name>A0A0G7ZLZ2_9MOLU</name>
<proteinExistence type="predicted"/>
<evidence type="ECO:0000313" key="1">
    <source>
        <dbReference type="EMBL" id="CRX37185.1"/>
    </source>
</evidence>
<protein>
    <submittedName>
        <fullName evidence="1">Uncharacterized protein</fullName>
    </submittedName>
</protein>
<organism evidence="1 2">
    <name type="scientific">Candidatus Hepatoplasma crinochetorum</name>
    <dbReference type="NCBI Taxonomy" id="295596"/>
    <lineage>
        <taxon>Bacteria</taxon>
        <taxon>Bacillati</taxon>
        <taxon>Mycoplasmatota</taxon>
        <taxon>Mollicutes</taxon>
        <taxon>Candidatus Hepatoplasmataceae</taxon>
        <taxon>Candidatus Hepatoplasma</taxon>
    </lineage>
</organism>
<keyword evidence="2" id="KW-1185">Reference proteome</keyword>
<sequence>MGFLLQRVNNEFLQNYFTKNEYSEYLNNVENDKYIDKKIYSKIKELNNYLKEKDFELFNFITDNIISFDQNNNHILKTYDLFFEYHQKILTIFFDNFVAFEKLIKNKIINSINYLNINSLHELIKKIINDSKNKNFSNRCKFIFYIFYNYNFEKAKEILKLDIKNEKENWENVFISLYEKSNKVQKRYFDYKLINEFSFSDIVDFFTILENKNYKNYLNIRDFIINLLGNKRYSNLYHEKNQQNIIKWFLNNYNNIRTLRNKVMHNKVLFTNIDELKKGMESLIKLSNQQNNIGNVTYKKFLKETFDVIEKMNQKKANKFFMNKIINLNENKNKNI</sequence>
<gene>
    <name evidence="1" type="ORF">HEPPS_04070</name>
</gene>
<evidence type="ECO:0000313" key="2">
    <source>
        <dbReference type="Proteomes" id="UP000242141"/>
    </source>
</evidence>